<dbReference type="GO" id="GO:0003735">
    <property type="term" value="F:structural constituent of ribosome"/>
    <property type="evidence" value="ECO:0007669"/>
    <property type="project" value="InterPro"/>
</dbReference>
<feature type="domain" description="Ribosomal protein/NADH dehydrogenase" evidence="7">
    <location>
        <begin position="37"/>
        <end position="110"/>
    </location>
</feature>
<dbReference type="InterPro" id="IPR039927">
    <property type="entry name" value="Ribosomal_mL43"/>
</dbReference>
<dbReference type="PANTHER" id="PTHR21396:SF2">
    <property type="entry name" value="LARGE RIBOSOMAL SUBUNIT PROTEIN ML43"/>
    <property type="match status" value="1"/>
</dbReference>
<organism evidence="8">
    <name type="scientific">Lygus hesperus</name>
    <name type="common">Western plant bug</name>
    <dbReference type="NCBI Taxonomy" id="30085"/>
    <lineage>
        <taxon>Eukaryota</taxon>
        <taxon>Metazoa</taxon>
        <taxon>Ecdysozoa</taxon>
        <taxon>Arthropoda</taxon>
        <taxon>Hexapoda</taxon>
        <taxon>Insecta</taxon>
        <taxon>Pterygota</taxon>
        <taxon>Neoptera</taxon>
        <taxon>Paraneoptera</taxon>
        <taxon>Hemiptera</taxon>
        <taxon>Heteroptera</taxon>
        <taxon>Panheteroptera</taxon>
        <taxon>Cimicomorpha</taxon>
        <taxon>Miridae</taxon>
        <taxon>Mirini</taxon>
        <taxon>Lygus</taxon>
    </lineage>
</organism>
<keyword evidence="5" id="KW-0687">Ribonucleoprotein</keyword>
<protein>
    <recommendedName>
        <fullName evidence="6">Large ribosomal subunit protein mL43</fullName>
    </recommendedName>
</protein>
<dbReference type="InterPro" id="IPR007741">
    <property type="entry name" value="Ribosomal_mL43/mS25/NADH_DH"/>
</dbReference>
<name>A0A0K8SH23_LYGHE</name>
<proteinExistence type="inferred from homology"/>
<evidence type="ECO:0000259" key="7">
    <source>
        <dbReference type="SMART" id="SM00916"/>
    </source>
</evidence>
<evidence type="ECO:0000256" key="4">
    <source>
        <dbReference type="ARBA" id="ARBA00023128"/>
    </source>
</evidence>
<dbReference type="SUPFAM" id="SSF52833">
    <property type="entry name" value="Thioredoxin-like"/>
    <property type="match status" value="1"/>
</dbReference>
<reference evidence="8" key="1">
    <citation type="submission" date="2014-09" db="EMBL/GenBank/DDBJ databases">
        <authorList>
            <person name="Magalhaes I.L.F."/>
            <person name="Oliveira U."/>
            <person name="Santos F.R."/>
            <person name="Vidigal T.H.D.A."/>
            <person name="Brescovit A.D."/>
            <person name="Santos A.J."/>
        </authorList>
    </citation>
    <scope>NUCLEOTIDE SEQUENCE</scope>
</reference>
<dbReference type="PANTHER" id="PTHR21396">
    <property type="entry name" value="39S RIBOSOMAL PROTEIN L43"/>
    <property type="match status" value="1"/>
</dbReference>
<comment type="subcellular location">
    <subcellularLocation>
        <location evidence="1">Mitochondrion</location>
    </subcellularLocation>
</comment>
<evidence type="ECO:0000256" key="1">
    <source>
        <dbReference type="ARBA" id="ARBA00004173"/>
    </source>
</evidence>
<dbReference type="SMART" id="SM00916">
    <property type="entry name" value="L51_S25_CI-B8"/>
    <property type="match status" value="1"/>
</dbReference>
<accession>A0A0K8SH23</accession>
<dbReference type="EMBL" id="GBRD01013240">
    <property type="protein sequence ID" value="JAG52586.1"/>
    <property type="molecule type" value="Transcribed_RNA"/>
</dbReference>
<evidence type="ECO:0000256" key="3">
    <source>
        <dbReference type="ARBA" id="ARBA00022980"/>
    </source>
</evidence>
<dbReference type="InterPro" id="IPR036249">
    <property type="entry name" value="Thioredoxin-like_sf"/>
</dbReference>
<sequence>MSNSHLFLTAGFPKAPLNNGVGRYIGQLQRVVIKFCKSHGSSKGVREFVESNLIDFSRANPGVAVYVKPRRHRSPSITAEFCNGESGYIDVKNMSRDEVFKWLNHFTTQSGKKVMRYRKLWHTESPSIQGVWSPHTLRDPELNIAKFPLENHAGPIIHQPTATELLIEMFKKQQLEGSGESDDGKRKNELSFL</sequence>
<evidence type="ECO:0000256" key="2">
    <source>
        <dbReference type="ARBA" id="ARBA00006073"/>
    </source>
</evidence>
<keyword evidence="4" id="KW-0496">Mitochondrion</keyword>
<dbReference type="GO" id="GO:0005762">
    <property type="term" value="C:mitochondrial large ribosomal subunit"/>
    <property type="evidence" value="ECO:0007669"/>
    <property type="project" value="TreeGrafter"/>
</dbReference>
<evidence type="ECO:0000313" key="8">
    <source>
        <dbReference type="EMBL" id="JAG52586.1"/>
    </source>
</evidence>
<dbReference type="Pfam" id="PF05047">
    <property type="entry name" value="L51_S25_CI-B8"/>
    <property type="match status" value="1"/>
</dbReference>
<dbReference type="AlphaFoldDB" id="A0A0K8SH23"/>
<keyword evidence="3" id="KW-0689">Ribosomal protein</keyword>
<comment type="similarity">
    <text evidence="2">Belongs to the mitochondrion-specific ribosomal protein mL43 family.</text>
</comment>
<dbReference type="Gene3D" id="3.40.30.10">
    <property type="entry name" value="Glutaredoxin"/>
    <property type="match status" value="1"/>
</dbReference>
<dbReference type="GO" id="GO:0032543">
    <property type="term" value="P:mitochondrial translation"/>
    <property type="evidence" value="ECO:0007669"/>
    <property type="project" value="InterPro"/>
</dbReference>
<evidence type="ECO:0000256" key="5">
    <source>
        <dbReference type="ARBA" id="ARBA00023274"/>
    </source>
</evidence>
<evidence type="ECO:0000256" key="6">
    <source>
        <dbReference type="ARBA" id="ARBA00035188"/>
    </source>
</evidence>